<evidence type="ECO:0000313" key="6">
    <source>
        <dbReference type="Proteomes" id="UP000315724"/>
    </source>
</evidence>
<dbReference type="EMBL" id="CP036267">
    <property type="protein sequence ID" value="QDT32110.1"/>
    <property type="molecule type" value="Genomic_DNA"/>
</dbReference>
<dbReference type="KEGG" id="tpol:Mal48_13510"/>
<evidence type="ECO:0000259" key="4">
    <source>
        <dbReference type="Pfam" id="PF07635"/>
    </source>
</evidence>
<accession>A0A517QKE5</accession>
<evidence type="ECO:0000259" key="2">
    <source>
        <dbReference type="Pfam" id="PF07583"/>
    </source>
</evidence>
<dbReference type="Pfam" id="PF07587">
    <property type="entry name" value="PSD1"/>
    <property type="match status" value="1"/>
</dbReference>
<dbReference type="GO" id="GO:0009055">
    <property type="term" value="F:electron transfer activity"/>
    <property type="evidence" value="ECO:0007669"/>
    <property type="project" value="InterPro"/>
</dbReference>
<keyword evidence="1" id="KW-0732">Signal</keyword>
<proteinExistence type="predicted"/>
<dbReference type="Proteomes" id="UP000315724">
    <property type="component" value="Chromosome"/>
</dbReference>
<dbReference type="GO" id="GO:0020037">
    <property type="term" value="F:heme binding"/>
    <property type="evidence" value="ECO:0007669"/>
    <property type="project" value="InterPro"/>
</dbReference>
<feature type="domain" description="Cytochrome C Planctomycete-type" evidence="4">
    <location>
        <begin position="40"/>
        <end position="100"/>
    </location>
</feature>
<dbReference type="PANTHER" id="PTHR35889">
    <property type="entry name" value="CYCLOINULO-OLIGOSACCHARIDE FRUCTANOTRANSFERASE-RELATED"/>
    <property type="match status" value="1"/>
</dbReference>
<protein>
    <submittedName>
        <fullName evidence="5">Planctomycete cytochrome C</fullName>
    </submittedName>
</protein>
<feature type="domain" description="DUF1549" evidence="2">
    <location>
        <begin position="149"/>
        <end position="355"/>
    </location>
</feature>
<dbReference type="RefSeq" id="WP_145197172.1">
    <property type="nucleotide sequence ID" value="NZ_CP036267.1"/>
</dbReference>
<feature type="signal peptide" evidence="1">
    <location>
        <begin position="1"/>
        <end position="21"/>
    </location>
</feature>
<dbReference type="AlphaFoldDB" id="A0A517QKE5"/>
<dbReference type="Pfam" id="PF07635">
    <property type="entry name" value="PSCyt1"/>
    <property type="match status" value="1"/>
</dbReference>
<evidence type="ECO:0000313" key="5">
    <source>
        <dbReference type="EMBL" id="QDT32110.1"/>
    </source>
</evidence>
<sequence precursor="true">MSRLLITFQLLFCLSVSNAVAEEAAVDFQKEIRPILSQKCYKCHGPDEAAREADLRLDTFLGATEDRGGYKAITPGNHSQSELFTRISSDSDDDRMPPAESGLQLTPEEVQALKKWIQQGAEYKQHWAFVEPTLPELPMVSQTDWSRNPIDRFILARLEKENLSPSPEADRHSLARRLYLDLTGLPPTIEQLDQFVNSSDPQAYEKLVDELLASPQYGERWARHWLDLARYADTNGYEKDRPRSIWPYRDWVISAMNNDMPFDQFTIEQLAGDMLPDATTDQLIATGFHRNTMINEEGGIDPLEYRFYSMVDRVATTGTVWMGMTIGCAQCHTHKYDPITHTEYFAMMALLNNADEPDLLVHDDAIEKAREKRLDQITQLKLELASQFPPAEGEGSEEERRKRNLETKFAAWLNSKKELARDWQVITPASMTTNLPRLELLEDGSILSTGDITKRDVFDLKFDLANFTQPIRAIRLEVLPDERLPAQGPGRAYYEGRKGDFFLSEVTAKSGGQSISFHEASHTFGKISIGNGTADAANVFDGNGSTGWSTSTEEGQPHHLVLNLQQPAQPQHLLELQMIFERHFAASLGRFRFSVTTEPGIAKAVRLPIDVIDSLTKLNGETDEELQTTLLDLFLEETPELAEARKPIKNLENQLPGYPTTMILRERPEDNPRITHRHHRGEYLTPKEVVAPNLPAIFSTSKSSPRNRLEFARWLVSEENPLVGRVTVNRHWQEIFGRGLVRTSEDFGTQSSYPTHPELLDWLAVRFTDKSSKGLNWSRKRLHRLIVTSATYRQRSTISADQLRKDPENLLLGRGARFRMNAEMIRDLALQSSGLLSLKLGGPSVYPPQPATVYAAAYGSPKWPVSKGEDRYRRSLYTFSKRTAPFAAFTVFDAPTGENCIVRRDRSNTPLQALTLLNDEMFLDAARAIAQEELSEPKNDREIVSEMFLRILTRPPSEEEMSALVTFTKEQKERFESGALDSKQWTQLETATPELAAWMMTARVILNLDETVTKP</sequence>
<dbReference type="SUPFAM" id="SSF46626">
    <property type="entry name" value="Cytochrome c"/>
    <property type="match status" value="1"/>
</dbReference>
<name>A0A517QKE5_9PLAN</name>
<dbReference type="Gene3D" id="1.10.760.10">
    <property type="entry name" value="Cytochrome c-like domain"/>
    <property type="match status" value="1"/>
</dbReference>
<dbReference type="InterPro" id="IPR022655">
    <property type="entry name" value="DUF1553"/>
</dbReference>
<keyword evidence="6" id="KW-1185">Reference proteome</keyword>
<dbReference type="InterPro" id="IPR011444">
    <property type="entry name" value="DUF1549"/>
</dbReference>
<feature type="chain" id="PRO_5021727116" evidence="1">
    <location>
        <begin position="22"/>
        <end position="1015"/>
    </location>
</feature>
<dbReference type="OrthoDB" id="127107at2"/>
<organism evidence="5 6">
    <name type="scientific">Thalassoglobus polymorphus</name>
    <dbReference type="NCBI Taxonomy" id="2527994"/>
    <lineage>
        <taxon>Bacteria</taxon>
        <taxon>Pseudomonadati</taxon>
        <taxon>Planctomycetota</taxon>
        <taxon>Planctomycetia</taxon>
        <taxon>Planctomycetales</taxon>
        <taxon>Planctomycetaceae</taxon>
        <taxon>Thalassoglobus</taxon>
    </lineage>
</organism>
<dbReference type="InterPro" id="IPR036909">
    <property type="entry name" value="Cyt_c-like_dom_sf"/>
</dbReference>
<reference evidence="5 6" key="1">
    <citation type="submission" date="2019-02" db="EMBL/GenBank/DDBJ databases">
        <title>Deep-cultivation of Planctomycetes and their phenomic and genomic characterization uncovers novel biology.</title>
        <authorList>
            <person name="Wiegand S."/>
            <person name="Jogler M."/>
            <person name="Boedeker C."/>
            <person name="Pinto D."/>
            <person name="Vollmers J."/>
            <person name="Rivas-Marin E."/>
            <person name="Kohn T."/>
            <person name="Peeters S.H."/>
            <person name="Heuer A."/>
            <person name="Rast P."/>
            <person name="Oberbeckmann S."/>
            <person name="Bunk B."/>
            <person name="Jeske O."/>
            <person name="Meyerdierks A."/>
            <person name="Storesund J.E."/>
            <person name="Kallscheuer N."/>
            <person name="Luecker S."/>
            <person name="Lage O.M."/>
            <person name="Pohl T."/>
            <person name="Merkel B.J."/>
            <person name="Hornburger P."/>
            <person name="Mueller R.-W."/>
            <person name="Bruemmer F."/>
            <person name="Labrenz M."/>
            <person name="Spormann A.M."/>
            <person name="Op den Camp H."/>
            <person name="Overmann J."/>
            <person name="Amann R."/>
            <person name="Jetten M.S.M."/>
            <person name="Mascher T."/>
            <person name="Medema M.H."/>
            <person name="Devos D.P."/>
            <person name="Kaster A.-K."/>
            <person name="Ovreas L."/>
            <person name="Rohde M."/>
            <person name="Galperin M.Y."/>
            <person name="Jogler C."/>
        </authorList>
    </citation>
    <scope>NUCLEOTIDE SEQUENCE [LARGE SCALE GENOMIC DNA]</scope>
    <source>
        <strain evidence="5 6">Mal48</strain>
    </source>
</reference>
<dbReference type="Pfam" id="PF07583">
    <property type="entry name" value="PSCyt2"/>
    <property type="match status" value="1"/>
</dbReference>
<dbReference type="PANTHER" id="PTHR35889:SF3">
    <property type="entry name" value="F-BOX DOMAIN-CONTAINING PROTEIN"/>
    <property type="match status" value="1"/>
</dbReference>
<evidence type="ECO:0000256" key="1">
    <source>
        <dbReference type="SAM" id="SignalP"/>
    </source>
</evidence>
<gene>
    <name evidence="5" type="ORF">Mal48_13510</name>
</gene>
<feature type="domain" description="DUF1553" evidence="3">
    <location>
        <begin position="707"/>
        <end position="967"/>
    </location>
</feature>
<evidence type="ECO:0000259" key="3">
    <source>
        <dbReference type="Pfam" id="PF07587"/>
    </source>
</evidence>
<dbReference type="InterPro" id="IPR011429">
    <property type="entry name" value="Cyt_c_Planctomycete-type"/>
</dbReference>